<feature type="transmembrane region" description="Helical" evidence="1">
    <location>
        <begin position="21"/>
        <end position="47"/>
    </location>
</feature>
<keyword evidence="4" id="KW-1185">Reference proteome</keyword>
<keyword evidence="1" id="KW-0812">Transmembrane</keyword>
<dbReference type="RefSeq" id="WP_091177772.1">
    <property type="nucleotide sequence ID" value="NZ_FOFA01000001.1"/>
</dbReference>
<name>A0A1H9B372_9ACTN</name>
<keyword evidence="1" id="KW-0472">Membrane</keyword>
<dbReference type="Proteomes" id="UP000198504">
    <property type="component" value="Unassembled WGS sequence"/>
</dbReference>
<protein>
    <submittedName>
        <fullName evidence="3">Flp pilus assembly protein TadG</fullName>
    </submittedName>
</protein>
<dbReference type="AlphaFoldDB" id="A0A1H9B372"/>
<evidence type="ECO:0000259" key="2">
    <source>
        <dbReference type="Pfam" id="PF07811"/>
    </source>
</evidence>
<gene>
    <name evidence="3" type="ORF">SAMN05421756_101827</name>
</gene>
<dbReference type="STRING" id="1036181.SAMN05421756_101827"/>
<evidence type="ECO:0000256" key="1">
    <source>
        <dbReference type="SAM" id="Phobius"/>
    </source>
</evidence>
<sequence>MRTRTDRRAGRPGRRGETGSVAVEVALLAPALVLVIGLLVAGGRLWFARTTVVEAAQSSARAASLARGAAQAGVVGAEASRQSMSTAGLRCGGSSVRVSTTAFSVPVGTPATVTSDVSCDVAFADVFLPGMPGSIHLTGRGQAALDTYRAR</sequence>
<keyword evidence="1" id="KW-1133">Transmembrane helix</keyword>
<dbReference type="EMBL" id="FOFA01000001">
    <property type="protein sequence ID" value="SEP83482.1"/>
    <property type="molecule type" value="Genomic_DNA"/>
</dbReference>
<evidence type="ECO:0000313" key="4">
    <source>
        <dbReference type="Proteomes" id="UP000198504"/>
    </source>
</evidence>
<dbReference type="Pfam" id="PF07811">
    <property type="entry name" value="TadE"/>
    <property type="match status" value="1"/>
</dbReference>
<reference evidence="4" key="1">
    <citation type="submission" date="2016-10" db="EMBL/GenBank/DDBJ databases">
        <authorList>
            <person name="Varghese N."/>
            <person name="Submissions S."/>
        </authorList>
    </citation>
    <scope>NUCLEOTIDE SEQUENCE [LARGE SCALE GENOMIC DNA]</scope>
    <source>
        <strain evidence="4">CGMCC 4.6856</strain>
    </source>
</reference>
<dbReference type="OrthoDB" id="4869119at2"/>
<evidence type="ECO:0000313" key="3">
    <source>
        <dbReference type="EMBL" id="SEP83482.1"/>
    </source>
</evidence>
<accession>A0A1H9B372</accession>
<proteinExistence type="predicted"/>
<organism evidence="3 4">
    <name type="scientific">Microlunatus flavus</name>
    <dbReference type="NCBI Taxonomy" id="1036181"/>
    <lineage>
        <taxon>Bacteria</taxon>
        <taxon>Bacillati</taxon>
        <taxon>Actinomycetota</taxon>
        <taxon>Actinomycetes</taxon>
        <taxon>Propionibacteriales</taxon>
        <taxon>Propionibacteriaceae</taxon>
        <taxon>Microlunatus</taxon>
    </lineage>
</organism>
<feature type="domain" description="TadE-like" evidence="2">
    <location>
        <begin position="19"/>
        <end position="61"/>
    </location>
</feature>
<dbReference type="InterPro" id="IPR012495">
    <property type="entry name" value="TadE-like_dom"/>
</dbReference>